<name>A0ACB6RLW6_9PLEO</name>
<dbReference type="Proteomes" id="UP000799754">
    <property type="component" value="Unassembled WGS sequence"/>
</dbReference>
<dbReference type="EMBL" id="MU006742">
    <property type="protein sequence ID" value="KAF2622774.1"/>
    <property type="molecule type" value="Genomic_DNA"/>
</dbReference>
<evidence type="ECO:0000313" key="1">
    <source>
        <dbReference type="EMBL" id="KAF2622774.1"/>
    </source>
</evidence>
<protein>
    <submittedName>
        <fullName evidence="1">Uncharacterized protein</fullName>
    </submittedName>
</protein>
<organism evidence="1 2">
    <name type="scientific">Macroventuria anomochaeta</name>
    <dbReference type="NCBI Taxonomy" id="301207"/>
    <lineage>
        <taxon>Eukaryota</taxon>
        <taxon>Fungi</taxon>
        <taxon>Dikarya</taxon>
        <taxon>Ascomycota</taxon>
        <taxon>Pezizomycotina</taxon>
        <taxon>Dothideomycetes</taxon>
        <taxon>Pleosporomycetidae</taxon>
        <taxon>Pleosporales</taxon>
        <taxon>Pleosporineae</taxon>
        <taxon>Didymellaceae</taxon>
        <taxon>Macroventuria</taxon>
    </lineage>
</organism>
<reference evidence="1" key="1">
    <citation type="journal article" date="2020" name="Stud. Mycol.">
        <title>101 Dothideomycetes genomes: a test case for predicting lifestyles and emergence of pathogens.</title>
        <authorList>
            <person name="Haridas S."/>
            <person name="Albert R."/>
            <person name="Binder M."/>
            <person name="Bloem J."/>
            <person name="Labutti K."/>
            <person name="Salamov A."/>
            <person name="Andreopoulos B."/>
            <person name="Baker S."/>
            <person name="Barry K."/>
            <person name="Bills G."/>
            <person name="Bluhm B."/>
            <person name="Cannon C."/>
            <person name="Castanera R."/>
            <person name="Culley D."/>
            <person name="Daum C."/>
            <person name="Ezra D."/>
            <person name="Gonzalez J."/>
            <person name="Henrissat B."/>
            <person name="Kuo A."/>
            <person name="Liang C."/>
            <person name="Lipzen A."/>
            <person name="Lutzoni F."/>
            <person name="Magnuson J."/>
            <person name="Mondo S."/>
            <person name="Nolan M."/>
            <person name="Ohm R."/>
            <person name="Pangilinan J."/>
            <person name="Park H.-J."/>
            <person name="Ramirez L."/>
            <person name="Alfaro M."/>
            <person name="Sun H."/>
            <person name="Tritt A."/>
            <person name="Yoshinaga Y."/>
            <person name="Zwiers L.-H."/>
            <person name="Turgeon B."/>
            <person name="Goodwin S."/>
            <person name="Spatafora J."/>
            <person name="Crous P."/>
            <person name="Grigoriev I."/>
        </authorList>
    </citation>
    <scope>NUCLEOTIDE SEQUENCE</scope>
    <source>
        <strain evidence="1">CBS 525.71</strain>
    </source>
</reference>
<comment type="caution">
    <text evidence="1">The sequence shown here is derived from an EMBL/GenBank/DDBJ whole genome shotgun (WGS) entry which is preliminary data.</text>
</comment>
<proteinExistence type="predicted"/>
<evidence type="ECO:0000313" key="2">
    <source>
        <dbReference type="Proteomes" id="UP000799754"/>
    </source>
</evidence>
<keyword evidence="2" id="KW-1185">Reference proteome</keyword>
<accession>A0ACB6RLW6</accession>
<gene>
    <name evidence="1" type="ORF">BU25DRAFT_205306</name>
</gene>
<sequence>MYCPGCGVLAAGTCFTRHQSMLGDQPVQMSMKQCGLGQTLPTTLSSLVQRRPALPVIVSGYSCISSTD</sequence>